<protein>
    <recommendedName>
        <fullName evidence="3 8">Glutamyl-tRNA reductase</fullName>
        <shortName evidence="8">GluTR</shortName>
        <ecNumber evidence="3 8">1.2.1.70</ecNumber>
    </recommendedName>
</protein>
<reference evidence="14 15" key="1">
    <citation type="submission" date="2024-01" db="EMBL/GenBank/DDBJ databases">
        <title>Novel species of the genus Luteimonas isolated from rivers.</title>
        <authorList>
            <person name="Lu H."/>
        </authorList>
    </citation>
    <scope>NUCLEOTIDE SEQUENCE [LARGE SCALE GENOMIC DNA]</scope>
    <source>
        <strain evidence="14 15">SMYT11W</strain>
    </source>
</reference>
<keyword evidence="6 8" id="KW-0627">Porphyrin biosynthesis</keyword>
<evidence type="ECO:0000256" key="7">
    <source>
        <dbReference type="ARBA" id="ARBA00047464"/>
    </source>
</evidence>
<dbReference type="Gene3D" id="3.30.460.30">
    <property type="entry name" value="Glutamyl-tRNA reductase, N-terminal domain"/>
    <property type="match status" value="1"/>
</dbReference>
<dbReference type="Gene3D" id="3.40.50.720">
    <property type="entry name" value="NAD(P)-binding Rossmann-like Domain"/>
    <property type="match status" value="1"/>
</dbReference>
<dbReference type="RefSeq" id="WP_332079664.1">
    <property type="nucleotide sequence ID" value="NZ_JAZHBM010000003.1"/>
</dbReference>
<keyword evidence="4 8" id="KW-0521">NADP</keyword>
<gene>
    <name evidence="8 14" type="primary">hemA</name>
    <name evidence="14" type="ORF">V3391_17330</name>
</gene>
<evidence type="ECO:0000256" key="4">
    <source>
        <dbReference type="ARBA" id="ARBA00022857"/>
    </source>
</evidence>
<evidence type="ECO:0000313" key="14">
    <source>
        <dbReference type="EMBL" id="MEF3083982.1"/>
    </source>
</evidence>
<dbReference type="SUPFAM" id="SSF69075">
    <property type="entry name" value="Glutamyl tRNA-reductase dimerization domain"/>
    <property type="match status" value="1"/>
</dbReference>
<keyword evidence="5 8" id="KW-0560">Oxidoreductase</keyword>
<comment type="similarity">
    <text evidence="2 8 9">Belongs to the glutamyl-tRNA reductase family.</text>
</comment>
<comment type="catalytic activity">
    <reaction evidence="7 8 9">
        <text>(S)-4-amino-5-oxopentanoate + tRNA(Glu) + NADP(+) = L-glutamyl-tRNA(Glu) + NADPH + H(+)</text>
        <dbReference type="Rhea" id="RHEA:12344"/>
        <dbReference type="Rhea" id="RHEA-COMP:9663"/>
        <dbReference type="Rhea" id="RHEA-COMP:9680"/>
        <dbReference type="ChEBI" id="CHEBI:15378"/>
        <dbReference type="ChEBI" id="CHEBI:57501"/>
        <dbReference type="ChEBI" id="CHEBI:57783"/>
        <dbReference type="ChEBI" id="CHEBI:58349"/>
        <dbReference type="ChEBI" id="CHEBI:78442"/>
        <dbReference type="ChEBI" id="CHEBI:78520"/>
        <dbReference type="EC" id="1.2.1.70"/>
    </reaction>
</comment>
<feature type="site" description="Important for activity" evidence="8">
    <location>
        <position position="100"/>
    </location>
</feature>
<keyword evidence="15" id="KW-1185">Reference proteome</keyword>
<dbReference type="InterPro" id="IPR006151">
    <property type="entry name" value="Shikm_DH/Glu-tRNA_Rdtase"/>
</dbReference>
<feature type="active site" description="Nucleophile" evidence="8">
    <location>
        <position position="50"/>
    </location>
</feature>
<evidence type="ECO:0000256" key="2">
    <source>
        <dbReference type="ARBA" id="ARBA00005916"/>
    </source>
</evidence>
<dbReference type="InterPro" id="IPR000343">
    <property type="entry name" value="4pyrrol_synth_GluRdtase"/>
</dbReference>
<name>A0ABU7WJ40_9GAMM</name>
<evidence type="ECO:0000256" key="3">
    <source>
        <dbReference type="ARBA" id="ARBA00012970"/>
    </source>
</evidence>
<feature type="binding site" evidence="8">
    <location>
        <begin position="49"/>
        <end position="52"/>
    </location>
    <ligand>
        <name>substrate</name>
    </ligand>
</feature>
<feature type="binding site" evidence="8">
    <location>
        <position position="121"/>
    </location>
    <ligand>
        <name>substrate</name>
    </ligand>
</feature>
<dbReference type="PIRSF" id="PIRSF000445">
    <property type="entry name" value="4pyrrol_synth_GluRdtase"/>
    <property type="match status" value="1"/>
</dbReference>
<evidence type="ECO:0000256" key="5">
    <source>
        <dbReference type="ARBA" id="ARBA00023002"/>
    </source>
</evidence>
<dbReference type="Pfam" id="PF01488">
    <property type="entry name" value="Shikimate_DH"/>
    <property type="match status" value="1"/>
</dbReference>
<comment type="pathway">
    <text evidence="1 8 9">Porphyrin-containing compound metabolism; protoporphyrin-IX biosynthesis; 5-aminolevulinate from L-glutamyl-tRNA(Glu): step 1/2.</text>
</comment>
<evidence type="ECO:0000313" key="15">
    <source>
        <dbReference type="Proteomes" id="UP001358324"/>
    </source>
</evidence>
<dbReference type="Proteomes" id="UP001358324">
    <property type="component" value="Unassembled WGS sequence"/>
</dbReference>
<dbReference type="InterPro" id="IPR015895">
    <property type="entry name" value="4pyrrol_synth_GluRdtase_N"/>
</dbReference>
<feature type="domain" description="Tetrapyrrole biosynthesis glutamyl-tRNA reductase dimerisation" evidence="11">
    <location>
        <begin position="322"/>
        <end position="414"/>
    </location>
</feature>
<comment type="subunit">
    <text evidence="8">Homodimer.</text>
</comment>
<comment type="caution">
    <text evidence="14">The sequence shown here is derived from an EMBL/GenBank/DDBJ whole genome shotgun (WGS) entry which is preliminary data.</text>
</comment>
<dbReference type="SUPFAM" id="SSF51735">
    <property type="entry name" value="NAD(P)-binding Rossmann-fold domains"/>
    <property type="match status" value="1"/>
</dbReference>
<dbReference type="HAMAP" id="MF_00087">
    <property type="entry name" value="Glu_tRNA_reductase"/>
    <property type="match status" value="1"/>
</dbReference>
<feature type="domain" description="Glutamyl-tRNA reductase N-terminal" evidence="13">
    <location>
        <begin position="6"/>
        <end position="157"/>
    </location>
</feature>
<dbReference type="CDD" id="cd05213">
    <property type="entry name" value="NAD_bind_Glutamyl_tRNA_reduct"/>
    <property type="match status" value="1"/>
</dbReference>
<comment type="domain">
    <text evidence="8">Possesses an unusual extended V-shaped dimeric structure with each monomer consisting of three distinct domains arranged along a curved 'spinal' alpha-helix. The N-terminal catalytic domain specifically recognizes the glutamate moiety of the substrate. The second domain is the NADPH-binding domain, and the third C-terminal domain is responsible for dimerization.</text>
</comment>
<evidence type="ECO:0000256" key="8">
    <source>
        <dbReference type="HAMAP-Rule" id="MF_00087"/>
    </source>
</evidence>
<feature type="binding site" evidence="8">
    <location>
        <begin position="190"/>
        <end position="195"/>
    </location>
    <ligand>
        <name>NADP(+)</name>
        <dbReference type="ChEBI" id="CHEBI:58349"/>
    </ligand>
</feature>
<dbReference type="EMBL" id="JAZHBM010000003">
    <property type="protein sequence ID" value="MEF3083982.1"/>
    <property type="molecule type" value="Genomic_DNA"/>
</dbReference>
<feature type="binding site" evidence="8">
    <location>
        <begin position="115"/>
        <end position="117"/>
    </location>
    <ligand>
        <name>substrate</name>
    </ligand>
</feature>
<comment type="function">
    <text evidence="8">Catalyzes the NADPH-dependent reduction of glutamyl-tRNA(Glu) to glutamate 1-semialdehyde (GSA).</text>
</comment>
<sequence>MSLYALGINHQTAPVALRERVAFAGDALDAALAQLRALPPVREVALLSTCNRTELYAVCDDDGSALAHWLATHPGDDAALAGGSLQAYLYRHRDADAVRHLFRVATGLDSLVLGEPQILGQVKQAWASARAAGTLGSELDRVFQHAFVTAKRARSETRIGNSPVSVASLAVRLAQESFARPADSAVLLIGAGETIELAARHLAQANVKRLLIANRTYAHAQELAARHGGIALPLDELDRHLFLADIVLSATASRTPIIGRAQVAAALTARKHRPMLLMDLAVPRDIAPDVAKLRDVFLYTVDDLERTLDDNRRGRREAAADADAIIDLQVTRFGESNAARGRLAPVKRLRAHGEAVRGEALARARQQLAAGQSPDAVLELLAHTLTNRLLHLPTTALRDAALRGDDTLADSLDALLPPDSEPRTPDAADPAP</sequence>
<evidence type="ECO:0000256" key="9">
    <source>
        <dbReference type="RuleBase" id="RU000584"/>
    </source>
</evidence>
<dbReference type="InterPro" id="IPR036291">
    <property type="entry name" value="NAD(P)-bd_dom_sf"/>
</dbReference>
<dbReference type="Pfam" id="PF00745">
    <property type="entry name" value="GlutR_dimer"/>
    <property type="match status" value="1"/>
</dbReference>
<feature type="domain" description="Quinate/shikimate 5-dehydrogenase/glutamyl-tRNA reductase" evidence="12">
    <location>
        <begin position="173"/>
        <end position="306"/>
    </location>
</feature>
<dbReference type="InterPro" id="IPR018214">
    <property type="entry name" value="GluRdtase_CS"/>
</dbReference>
<organism evidence="14 15">
    <name type="scientific">Luteimonas flava</name>
    <dbReference type="NCBI Taxonomy" id="3115822"/>
    <lineage>
        <taxon>Bacteria</taxon>
        <taxon>Pseudomonadati</taxon>
        <taxon>Pseudomonadota</taxon>
        <taxon>Gammaproteobacteria</taxon>
        <taxon>Lysobacterales</taxon>
        <taxon>Lysobacteraceae</taxon>
        <taxon>Luteimonas</taxon>
    </lineage>
</organism>
<feature type="region of interest" description="Disordered" evidence="10">
    <location>
        <begin position="411"/>
        <end position="432"/>
    </location>
</feature>
<dbReference type="EC" id="1.2.1.70" evidence="3 8"/>
<dbReference type="PROSITE" id="PS00747">
    <property type="entry name" value="GLUTR"/>
    <property type="match status" value="1"/>
</dbReference>
<dbReference type="PANTHER" id="PTHR43013">
    <property type="entry name" value="GLUTAMYL-TRNA REDUCTASE"/>
    <property type="match status" value="1"/>
</dbReference>
<evidence type="ECO:0000259" key="11">
    <source>
        <dbReference type="Pfam" id="PF00745"/>
    </source>
</evidence>
<comment type="miscellaneous">
    <text evidence="8">During catalysis, the active site Cys acts as a nucleophile attacking the alpha-carbonyl group of tRNA-bound glutamate with the formation of a thioester intermediate between enzyme and glutamate, and the concomitant release of tRNA(Glu). The thioester intermediate is finally reduced by direct hydride transfer from NADPH, to form the product GSA.</text>
</comment>
<dbReference type="InterPro" id="IPR036343">
    <property type="entry name" value="GluRdtase_N_sf"/>
</dbReference>
<evidence type="ECO:0000256" key="6">
    <source>
        <dbReference type="ARBA" id="ARBA00023244"/>
    </source>
</evidence>
<dbReference type="PANTHER" id="PTHR43013:SF1">
    <property type="entry name" value="GLUTAMYL-TRNA REDUCTASE"/>
    <property type="match status" value="1"/>
</dbReference>
<evidence type="ECO:0000256" key="10">
    <source>
        <dbReference type="SAM" id="MobiDB-lite"/>
    </source>
</evidence>
<evidence type="ECO:0000259" key="12">
    <source>
        <dbReference type="Pfam" id="PF01488"/>
    </source>
</evidence>
<accession>A0ABU7WJ40</accession>
<proteinExistence type="inferred from homology"/>
<dbReference type="InterPro" id="IPR036453">
    <property type="entry name" value="GluRdtase_dimer_dom_sf"/>
</dbReference>
<dbReference type="NCBIfam" id="TIGR01035">
    <property type="entry name" value="hemA"/>
    <property type="match status" value="1"/>
</dbReference>
<dbReference type="Pfam" id="PF05201">
    <property type="entry name" value="GlutR_N"/>
    <property type="match status" value="1"/>
</dbReference>
<evidence type="ECO:0000259" key="13">
    <source>
        <dbReference type="Pfam" id="PF05201"/>
    </source>
</evidence>
<dbReference type="GO" id="GO:0008883">
    <property type="term" value="F:glutamyl-tRNA reductase activity"/>
    <property type="evidence" value="ECO:0007669"/>
    <property type="project" value="UniProtKB-EC"/>
</dbReference>
<dbReference type="SUPFAM" id="SSF69742">
    <property type="entry name" value="Glutamyl tRNA-reductase catalytic, N-terminal domain"/>
    <property type="match status" value="1"/>
</dbReference>
<evidence type="ECO:0000256" key="1">
    <source>
        <dbReference type="ARBA" id="ARBA00005059"/>
    </source>
</evidence>
<dbReference type="InterPro" id="IPR015896">
    <property type="entry name" value="4pyrrol_synth_GluRdtase_dimer"/>
</dbReference>
<feature type="binding site" evidence="8">
    <location>
        <position position="110"/>
    </location>
    <ligand>
        <name>substrate</name>
    </ligand>
</feature>